<evidence type="ECO:0000313" key="3">
    <source>
        <dbReference type="Proteomes" id="UP001164965"/>
    </source>
</evidence>
<dbReference type="HAMAP" id="MF_00386">
    <property type="entry name" value="UPF0161_YidD"/>
    <property type="match status" value="1"/>
</dbReference>
<dbReference type="NCBIfam" id="TIGR00278">
    <property type="entry name" value="membrane protein insertion efficiency factor YidD"/>
    <property type="match status" value="1"/>
</dbReference>
<dbReference type="Pfam" id="PF01809">
    <property type="entry name" value="YidD"/>
    <property type="match status" value="1"/>
</dbReference>
<comment type="subcellular location">
    <subcellularLocation>
        <location evidence="1">Cell membrane</location>
        <topology evidence="1">Peripheral membrane protein</topology>
        <orientation evidence="1">Cytoplasmic side</orientation>
    </subcellularLocation>
</comment>
<name>A0ABY6NZ52_9NOCA</name>
<dbReference type="EMBL" id="CP110615">
    <property type="protein sequence ID" value="UZJ24684.1"/>
    <property type="molecule type" value="Genomic_DNA"/>
</dbReference>
<dbReference type="RefSeq" id="WP_265382790.1">
    <property type="nucleotide sequence ID" value="NZ_CP110615.1"/>
</dbReference>
<dbReference type="PANTHER" id="PTHR33383:SF1">
    <property type="entry name" value="MEMBRANE PROTEIN INSERTION EFFICIENCY FACTOR-RELATED"/>
    <property type="match status" value="1"/>
</dbReference>
<dbReference type="SMART" id="SM01234">
    <property type="entry name" value="Haemolytic"/>
    <property type="match status" value="1"/>
</dbReference>
<gene>
    <name evidence="2" type="primary">yidD</name>
    <name evidence="2" type="ORF">RHODO2019_16460</name>
</gene>
<sequence>MTATGAAARLWHLPADLLVRLVRLYQVWISPMTPPSCRYSPVCSQYAVEALRERGAVIGVTLTLWRLLRCNPWQSGGWDPVPHGKDKRSE</sequence>
<keyword evidence="1" id="KW-0472">Membrane</keyword>
<evidence type="ECO:0000313" key="2">
    <source>
        <dbReference type="EMBL" id="UZJ24684.1"/>
    </source>
</evidence>
<dbReference type="Proteomes" id="UP001164965">
    <property type="component" value="Chromosome"/>
</dbReference>
<comment type="similarity">
    <text evidence="1">Belongs to the UPF0161 family.</text>
</comment>
<dbReference type="PANTHER" id="PTHR33383">
    <property type="entry name" value="MEMBRANE PROTEIN INSERTION EFFICIENCY FACTOR-RELATED"/>
    <property type="match status" value="1"/>
</dbReference>
<reference evidence="2" key="1">
    <citation type="submission" date="2022-10" db="EMBL/GenBank/DDBJ databases">
        <title>Rhodococcus sp.75.</title>
        <authorList>
            <person name="Sun M."/>
        </authorList>
    </citation>
    <scope>NUCLEOTIDE SEQUENCE</scope>
    <source>
        <strain evidence="2">75</strain>
    </source>
</reference>
<keyword evidence="1" id="KW-1003">Cell membrane</keyword>
<dbReference type="InterPro" id="IPR002696">
    <property type="entry name" value="Membr_insert_effic_factor_YidD"/>
</dbReference>
<keyword evidence="3" id="KW-1185">Reference proteome</keyword>
<organism evidence="2 3">
    <name type="scientific">Rhodococcus antarcticus</name>
    <dbReference type="NCBI Taxonomy" id="2987751"/>
    <lineage>
        <taxon>Bacteria</taxon>
        <taxon>Bacillati</taxon>
        <taxon>Actinomycetota</taxon>
        <taxon>Actinomycetes</taxon>
        <taxon>Mycobacteriales</taxon>
        <taxon>Nocardiaceae</taxon>
        <taxon>Rhodococcus</taxon>
    </lineage>
</organism>
<proteinExistence type="inferred from homology"/>
<comment type="function">
    <text evidence="1">Could be involved in insertion of integral membrane proteins into the membrane.</text>
</comment>
<evidence type="ECO:0000256" key="1">
    <source>
        <dbReference type="HAMAP-Rule" id="MF_00386"/>
    </source>
</evidence>
<protein>
    <recommendedName>
        <fullName evidence="1">Putative membrane protein insertion efficiency factor</fullName>
    </recommendedName>
</protein>
<accession>A0ABY6NZ52</accession>